<evidence type="ECO:0000313" key="2">
    <source>
        <dbReference type="EMBL" id="KAK7360896.1"/>
    </source>
</evidence>
<feature type="region of interest" description="Disordered" evidence="1">
    <location>
        <begin position="17"/>
        <end position="38"/>
    </location>
</feature>
<reference evidence="2 3" key="1">
    <citation type="submission" date="2024-01" db="EMBL/GenBank/DDBJ databases">
        <title>The genomes of 5 underutilized Papilionoideae crops provide insights into root nodulation and disease resistanc.</title>
        <authorList>
            <person name="Jiang F."/>
        </authorList>
    </citation>
    <scope>NUCLEOTIDE SEQUENCE [LARGE SCALE GENOMIC DNA]</scope>
    <source>
        <strain evidence="2">LVBAO_FW01</strain>
        <tissue evidence="2">Leaves</tissue>
    </source>
</reference>
<organism evidence="2 3">
    <name type="scientific">Canavalia gladiata</name>
    <name type="common">Sword bean</name>
    <name type="synonym">Dolichos gladiatus</name>
    <dbReference type="NCBI Taxonomy" id="3824"/>
    <lineage>
        <taxon>Eukaryota</taxon>
        <taxon>Viridiplantae</taxon>
        <taxon>Streptophyta</taxon>
        <taxon>Embryophyta</taxon>
        <taxon>Tracheophyta</taxon>
        <taxon>Spermatophyta</taxon>
        <taxon>Magnoliopsida</taxon>
        <taxon>eudicotyledons</taxon>
        <taxon>Gunneridae</taxon>
        <taxon>Pentapetalae</taxon>
        <taxon>rosids</taxon>
        <taxon>fabids</taxon>
        <taxon>Fabales</taxon>
        <taxon>Fabaceae</taxon>
        <taxon>Papilionoideae</taxon>
        <taxon>50 kb inversion clade</taxon>
        <taxon>NPAAA clade</taxon>
        <taxon>indigoferoid/millettioid clade</taxon>
        <taxon>Phaseoleae</taxon>
        <taxon>Canavalia</taxon>
    </lineage>
</organism>
<evidence type="ECO:0000256" key="1">
    <source>
        <dbReference type="SAM" id="MobiDB-lite"/>
    </source>
</evidence>
<gene>
    <name evidence="2" type="ORF">VNO77_02913</name>
</gene>
<keyword evidence="3" id="KW-1185">Reference proteome</keyword>
<dbReference type="Proteomes" id="UP001367508">
    <property type="component" value="Unassembled WGS sequence"/>
</dbReference>
<accession>A0AAN9MVW3</accession>
<dbReference type="EMBL" id="JAYMYQ010000001">
    <property type="protein sequence ID" value="KAK7360896.1"/>
    <property type="molecule type" value="Genomic_DNA"/>
</dbReference>
<proteinExistence type="predicted"/>
<protein>
    <submittedName>
        <fullName evidence="2">Uncharacterized protein</fullName>
    </submittedName>
</protein>
<sequence>MFWLEQVKANLTGVNLANVEPPENRPTTANGQSGDDESSEVFRGFRISLLKPQEPFSFPSLESPAPPPYKPLSPKTLEPPFRTLSVFYFCFFLFHCFLYSS</sequence>
<evidence type="ECO:0000313" key="3">
    <source>
        <dbReference type="Proteomes" id="UP001367508"/>
    </source>
</evidence>
<dbReference type="AlphaFoldDB" id="A0AAN9MVW3"/>
<name>A0AAN9MVW3_CANGL</name>
<comment type="caution">
    <text evidence="2">The sequence shown here is derived from an EMBL/GenBank/DDBJ whole genome shotgun (WGS) entry which is preliminary data.</text>
</comment>